<evidence type="ECO:0000313" key="2">
    <source>
        <dbReference type="EMBL" id="RAW54483.1"/>
    </source>
</evidence>
<evidence type="ECO:0000313" key="3">
    <source>
        <dbReference type="Proteomes" id="UP000250997"/>
    </source>
</evidence>
<reference evidence="3 4" key="1">
    <citation type="submission" date="2018-02" db="EMBL/GenBank/DDBJ databases">
        <title>Complete genome sequencing of Faecalibacterium prausnitzii strains isolated from the human gut.</title>
        <authorList>
            <person name="Fitzgerald B.C."/>
            <person name="Shkoporov A.N."/>
            <person name="Ross P.R."/>
            <person name="Hill C."/>
        </authorList>
    </citation>
    <scope>NUCLEOTIDE SEQUENCE [LARGE SCALE GENOMIC DNA]</scope>
    <source>
        <strain evidence="1 3">APC942/18-1</strain>
        <strain evidence="2 4">APC942/32-1</strain>
    </source>
</reference>
<dbReference type="OrthoDB" id="1854634at2"/>
<gene>
    <name evidence="2" type="ORF">C4N26_06395</name>
    <name evidence="1" type="ORF">C4N27_12920</name>
</gene>
<sequence length="85" mass="9645">MLERFFKSQVATVSDSTYCHRITDALTAAGIKCYCKTKDVNQRSVFDATRMRAQIGTFGIKPQYITEIFVDKENAELASHIIHTL</sequence>
<dbReference type="EMBL" id="PRLA01000012">
    <property type="protein sequence ID" value="RAW47939.1"/>
    <property type="molecule type" value="Genomic_DNA"/>
</dbReference>
<accession>A0A329TZM0</accession>
<comment type="caution">
    <text evidence="2">The sequence shown here is derived from an EMBL/GenBank/DDBJ whole genome shotgun (WGS) entry which is preliminary data.</text>
</comment>
<protein>
    <recommendedName>
        <fullName evidence="5">DUF2007 domain-containing protein</fullName>
    </recommendedName>
</protein>
<organism evidence="2 4">
    <name type="scientific">Faecalibacterium prausnitzii</name>
    <dbReference type="NCBI Taxonomy" id="853"/>
    <lineage>
        <taxon>Bacteria</taxon>
        <taxon>Bacillati</taxon>
        <taxon>Bacillota</taxon>
        <taxon>Clostridia</taxon>
        <taxon>Eubacteriales</taxon>
        <taxon>Oscillospiraceae</taxon>
        <taxon>Faecalibacterium</taxon>
    </lineage>
</organism>
<proteinExistence type="predicted"/>
<name>A0A329TZM0_9FIRM</name>
<evidence type="ECO:0008006" key="5">
    <source>
        <dbReference type="Google" id="ProtNLM"/>
    </source>
</evidence>
<dbReference type="AlphaFoldDB" id="A0A329TZM0"/>
<dbReference type="EMBL" id="PRLB01000004">
    <property type="protein sequence ID" value="RAW54483.1"/>
    <property type="molecule type" value="Genomic_DNA"/>
</dbReference>
<dbReference type="RefSeq" id="WP_158394718.1">
    <property type="nucleotide sequence ID" value="NZ_CP026548.1"/>
</dbReference>
<dbReference type="Proteomes" id="UP000251144">
    <property type="component" value="Unassembled WGS sequence"/>
</dbReference>
<dbReference type="Proteomes" id="UP000250997">
    <property type="component" value="Unassembled WGS sequence"/>
</dbReference>
<evidence type="ECO:0000313" key="1">
    <source>
        <dbReference type="EMBL" id="RAW47939.1"/>
    </source>
</evidence>
<evidence type="ECO:0000313" key="4">
    <source>
        <dbReference type="Proteomes" id="UP000251144"/>
    </source>
</evidence>